<evidence type="ECO:0000256" key="8">
    <source>
        <dbReference type="PROSITE-ProRule" id="PRU10085"/>
    </source>
</evidence>
<dbReference type="STRING" id="1192034.CAP_8961"/>
<dbReference type="SUPFAM" id="SSF52096">
    <property type="entry name" value="ClpP/crotonase"/>
    <property type="match status" value="1"/>
</dbReference>
<feature type="active site" evidence="7 9">
    <location>
        <position position="152"/>
    </location>
</feature>
<dbReference type="GO" id="GO:0051117">
    <property type="term" value="F:ATPase binding"/>
    <property type="evidence" value="ECO:0007669"/>
    <property type="project" value="TreeGrafter"/>
</dbReference>
<dbReference type="InterPro" id="IPR001907">
    <property type="entry name" value="ClpP"/>
</dbReference>
<dbReference type="EMBL" id="ASRX01000096">
    <property type="protein sequence ID" value="EYF00872.1"/>
    <property type="molecule type" value="Genomic_DNA"/>
</dbReference>
<name>A0A017SVR4_9BACT</name>
<dbReference type="HAMAP" id="MF_00444">
    <property type="entry name" value="ClpP"/>
    <property type="match status" value="1"/>
</dbReference>
<dbReference type="GO" id="GO:0004176">
    <property type="term" value="F:ATP-dependent peptidase activity"/>
    <property type="evidence" value="ECO:0007669"/>
    <property type="project" value="InterPro"/>
</dbReference>
<dbReference type="eggNOG" id="COG0740">
    <property type="taxonomic scope" value="Bacteria"/>
</dbReference>
<dbReference type="PRINTS" id="PR00127">
    <property type="entry name" value="CLPPROTEASEP"/>
</dbReference>
<evidence type="ECO:0000313" key="14">
    <source>
        <dbReference type="Proteomes" id="UP000019678"/>
    </source>
</evidence>
<evidence type="ECO:0000256" key="1">
    <source>
        <dbReference type="ARBA" id="ARBA00007039"/>
    </source>
</evidence>
<reference evidence="13 14" key="1">
    <citation type="submission" date="2013-05" db="EMBL/GenBank/DDBJ databases">
        <title>Genome assembly of Chondromyces apiculatus DSM 436.</title>
        <authorList>
            <person name="Sharma G."/>
            <person name="Khatri I."/>
            <person name="Kaur C."/>
            <person name="Mayilraj S."/>
            <person name="Subramanian S."/>
        </authorList>
    </citation>
    <scope>NUCLEOTIDE SEQUENCE [LARGE SCALE GENOMIC DNA]</scope>
    <source>
        <strain evidence="13 14">DSM 436</strain>
    </source>
</reference>
<accession>A0A017SVR4</accession>
<dbReference type="Gene3D" id="3.90.226.10">
    <property type="entry name" value="2-enoyl-CoA Hydratase, Chain A, domain 1"/>
    <property type="match status" value="1"/>
</dbReference>
<gene>
    <name evidence="7" type="primary">clpP</name>
    <name evidence="13" type="ORF">CAP_8961</name>
</gene>
<comment type="subcellular location">
    <subcellularLocation>
        <location evidence="7">Cytoplasm</location>
    </subcellularLocation>
</comment>
<dbReference type="OrthoDB" id="9802800at2"/>
<evidence type="ECO:0000256" key="12">
    <source>
        <dbReference type="RuleBase" id="RU003567"/>
    </source>
</evidence>
<organism evidence="13 14">
    <name type="scientific">Chondromyces apiculatus DSM 436</name>
    <dbReference type="NCBI Taxonomy" id="1192034"/>
    <lineage>
        <taxon>Bacteria</taxon>
        <taxon>Pseudomonadati</taxon>
        <taxon>Myxococcota</taxon>
        <taxon>Polyangia</taxon>
        <taxon>Polyangiales</taxon>
        <taxon>Polyangiaceae</taxon>
        <taxon>Chondromyces</taxon>
    </lineage>
</organism>
<feature type="active site" description="Nucleophile" evidence="7">
    <location>
        <position position="127"/>
    </location>
</feature>
<dbReference type="GO" id="GO:0004252">
    <property type="term" value="F:serine-type endopeptidase activity"/>
    <property type="evidence" value="ECO:0007669"/>
    <property type="project" value="UniProtKB-UniRule"/>
</dbReference>
<dbReference type="NCBIfam" id="NF009205">
    <property type="entry name" value="PRK12553.1"/>
    <property type="match status" value="1"/>
</dbReference>
<dbReference type="Proteomes" id="UP000019678">
    <property type="component" value="Unassembled WGS sequence"/>
</dbReference>
<keyword evidence="2 7" id="KW-0963">Cytoplasm</keyword>
<dbReference type="PANTHER" id="PTHR10381:SF70">
    <property type="entry name" value="ATP-DEPENDENT CLP PROTEASE PROTEOLYTIC SUBUNIT"/>
    <property type="match status" value="1"/>
</dbReference>
<dbReference type="Pfam" id="PF00574">
    <property type="entry name" value="CLP_protease"/>
    <property type="match status" value="1"/>
</dbReference>
<dbReference type="InterPro" id="IPR023562">
    <property type="entry name" value="ClpP/TepA"/>
</dbReference>
<dbReference type="FunFam" id="3.90.226.10:FF:000001">
    <property type="entry name" value="ATP-dependent Clp protease proteolytic subunit"/>
    <property type="match status" value="1"/>
</dbReference>
<dbReference type="PROSITE" id="PS00382">
    <property type="entry name" value="CLP_PROTEASE_HIS"/>
    <property type="match status" value="1"/>
</dbReference>
<comment type="caution">
    <text evidence="13">The sequence shown here is derived from an EMBL/GenBank/DDBJ whole genome shotgun (WGS) entry which is preliminary data.</text>
</comment>
<evidence type="ECO:0000313" key="13">
    <source>
        <dbReference type="EMBL" id="EYF00872.1"/>
    </source>
</evidence>
<dbReference type="NCBIfam" id="NF001368">
    <property type="entry name" value="PRK00277.1"/>
    <property type="match status" value="1"/>
</dbReference>
<evidence type="ECO:0000256" key="9">
    <source>
        <dbReference type="PROSITE-ProRule" id="PRU10086"/>
    </source>
</evidence>
<comment type="function">
    <text evidence="7 11">Cleaves peptides in various proteins in a process that requires ATP hydrolysis. Has a chymotrypsin-like activity. Plays a major role in the degradation of misfolded proteins.</text>
</comment>
<comment type="catalytic activity">
    <reaction evidence="6 7 9">
        <text>Hydrolysis of proteins to small peptides in the presence of ATP and magnesium. alpha-casein is the usual test substrate. In the absence of ATP, only oligopeptides shorter than five residues are hydrolyzed (such as succinyl-Leu-Tyr-|-NHMec, and Leu-Tyr-Leu-|-Tyr-Trp, in which cleavage of the -Tyr-|-Leu- and -Tyr-|-Trp bonds also occurs).</text>
        <dbReference type="EC" id="3.4.21.92"/>
    </reaction>
</comment>
<evidence type="ECO:0000256" key="10">
    <source>
        <dbReference type="RuleBase" id="RU000549"/>
    </source>
</evidence>
<keyword evidence="4 7" id="KW-0378">Hydrolase</keyword>
<dbReference type="GO" id="GO:0005737">
    <property type="term" value="C:cytoplasm"/>
    <property type="evidence" value="ECO:0007669"/>
    <property type="project" value="UniProtKB-SubCell"/>
</dbReference>
<keyword evidence="3 7" id="KW-0645">Protease</keyword>
<comment type="similarity">
    <text evidence="1 7 12">Belongs to the peptidase S14 family.</text>
</comment>
<dbReference type="GO" id="GO:0006515">
    <property type="term" value="P:protein quality control for misfolded or incompletely synthesized proteins"/>
    <property type="evidence" value="ECO:0007669"/>
    <property type="project" value="TreeGrafter"/>
</dbReference>
<feature type="active site" evidence="8">
    <location>
        <position position="127"/>
    </location>
</feature>
<dbReference type="PROSITE" id="PS00381">
    <property type="entry name" value="CLP_PROTEASE_SER"/>
    <property type="match status" value="1"/>
</dbReference>
<evidence type="ECO:0000256" key="11">
    <source>
        <dbReference type="RuleBase" id="RU000550"/>
    </source>
</evidence>
<evidence type="ECO:0000256" key="7">
    <source>
        <dbReference type="HAMAP-Rule" id="MF_00444"/>
    </source>
</evidence>
<sequence length="224" mass="25383">MTRRVENRTQAMQLLEREHHVLEQVERERAVIVPTVTEVTHRGEREWNIFSRLLKDRIVFIGAEIDDFLANLVIAQFLFLESEDPDKEIQVYINSPGGVVTSGLAMYDTMQYVRCSVSTMCLGQAASMAAILLAAGQKGRRYALPHSRMMIHQPLGGARGQATDIEIQAREIKKIKETLIDILVEATNKGREDIARDIERDFYLSAGQAKEYGLIDEVLPARKK</sequence>
<evidence type="ECO:0000256" key="4">
    <source>
        <dbReference type="ARBA" id="ARBA00022801"/>
    </source>
</evidence>
<dbReference type="EC" id="3.4.21.92" evidence="7 10"/>
<protein>
    <recommendedName>
        <fullName evidence="7 12">ATP-dependent Clp protease proteolytic subunit</fullName>
        <ecNumber evidence="7 10">3.4.21.92</ecNumber>
    </recommendedName>
    <alternativeName>
        <fullName evidence="7">Endopeptidase Clp</fullName>
    </alternativeName>
</protein>
<dbReference type="InterPro" id="IPR033135">
    <property type="entry name" value="ClpP_His_AS"/>
</dbReference>
<evidence type="ECO:0000256" key="6">
    <source>
        <dbReference type="ARBA" id="ARBA00034021"/>
    </source>
</evidence>
<dbReference type="PANTHER" id="PTHR10381">
    <property type="entry name" value="ATP-DEPENDENT CLP PROTEASE PROTEOLYTIC SUBUNIT"/>
    <property type="match status" value="1"/>
</dbReference>
<dbReference type="InterPro" id="IPR029045">
    <property type="entry name" value="ClpP/crotonase-like_dom_sf"/>
</dbReference>
<evidence type="ECO:0000256" key="2">
    <source>
        <dbReference type="ARBA" id="ARBA00022490"/>
    </source>
</evidence>
<dbReference type="InterPro" id="IPR018215">
    <property type="entry name" value="ClpP_Ser_AS"/>
</dbReference>
<dbReference type="GO" id="GO:0009368">
    <property type="term" value="C:endopeptidase Clp complex"/>
    <property type="evidence" value="ECO:0007669"/>
    <property type="project" value="TreeGrafter"/>
</dbReference>
<evidence type="ECO:0000256" key="3">
    <source>
        <dbReference type="ARBA" id="ARBA00022670"/>
    </source>
</evidence>
<dbReference type="CDD" id="cd07017">
    <property type="entry name" value="S14_ClpP_2"/>
    <property type="match status" value="1"/>
</dbReference>
<keyword evidence="14" id="KW-1185">Reference proteome</keyword>
<dbReference type="AlphaFoldDB" id="A0A017SVR4"/>
<proteinExistence type="inferred from homology"/>
<keyword evidence="5 7" id="KW-0720">Serine protease</keyword>
<evidence type="ECO:0000256" key="5">
    <source>
        <dbReference type="ARBA" id="ARBA00022825"/>
    </source>
</evidence>
<comment type="subunit">
    <text evidence="7">Fourteen ClpP subunits assemble into 2 heptameric rings which stack back to back to give a disk-like structure with a central cavity, resembling the structure of eukaryotic proteasomes.</text>
</comment>